<protein>
    <submittedName>
        <fullName evidence="4">Flavin reductase family protein</fullName>
    </submittedName>
</protein>
<dbReference type="SUPFAM" id="SSF46785">
    <property type="entry name" value="Winged helix' DNA-binding domain"/>
    <property type="match status" value="1"/>
</dbReference>
<dbReference type="Pfam" id="PF01613">
    <property type="entry name" value="Flavin_Reduct"/>
    <property type="match status" value="1"/>
</dbReference>
<dbReference type="OrthoDB" id="9792858at2"/>
<dbReference type="InterPro" id="IPR012349">
    <property type="entry name" value="Split_barrel_FMN-bd"/>
</dbReference>
<dbReference type="GO" id="GO:0010181">
    <property type="term" value="F:FMN binding"/>
    <property type="evidence" value="ECO:0007669"/>
    <property type="project" value="InterPro"/>
</dbReference>
<dbReference type="GO" id="GO:0042602">
    <property type="term" value="F:riboflavin reductase (NADPH) activity"/>
    <property type="evidence" value="ECO:0007669"/>
    <property type="project" value="TreeGrafter"/>
</dbReference>
<organism evidence="4 5">
    <name type="scientific">Croceicoccus marinus</name>
    <dbReference type="NCBI Taxonomy" id="450378"/>
    <lineage>
        <taxon>Bacteria</taxon>
        <taxon>Pseudomonadati</taxon>
        <taxon>Pseudomonadota</taxon>
        <taxon>Alphaproteobacteria</taxon>
        <taxon>Sphingomonadales</taxon>
        <taxon>Erythrobacteraceae</taxon>
        <taxon>Croceicoccus</taxon>
    </lineage>
</organism>
<evidence type="ECO:0000313" key="5">
    <source>
        <dbReference type="Proteomes" id="UP000515297"/>
    </source>
</evidence>
<dbReference type="SUPFAM" id="SSF50475">
    <property type="entry name" value="FMN-binding split barrel"/>
    <property type="match status" value="1"/>
</dbReference>
<dbReference type="InterPro" id="IPR050268">
    <property type="entry name" value="NADH-dep_flavin_reductase"/>
</dbReference>
<dbReference type="AlphaFoldDB" id="A0A7G6VZB6"/>
<dbReference type="EMBL" id="CP060053">
    <property type="protein sequence ID" value="QNE07081.1"/>
    <property type="molecule type" value="Genomic_DNA"/>
</dbReference>
<dbReference type="InterPro" id="IPR036388">
    <property type="entry name" value="WH-like_DNA-bd_sf"/>
</dbReference>
<proteinExistence type="inferred from homology"/>
<evidence type="ECO:0000256" key="1">
    <source>
        <dbReference type="ARBA" id="ARBA00008898"/>
    </source>
</evidence>
<feature type="domain" description="Flavin reductase like" evidence="3">
    <location>
        <begin position="25"/>
        <end position="167"/>
    </location>
</feature>
<dbReference type="Gene3D" id="2.30.110.10">
    <property type="entry name" value="Electron Transport, Fmn-binding Protein, Chain A"/>
    <property type="match status" value="1"/>
</dbReference>
<reference evidence="4 5" key="1">
    <citation type="submission" date="2020-08" db="EMBL/GenBank/DDBJ databases">
        <authorList>
            <person name="Liu G."/>
            <person name="Sun C."/>
        </authorList>
    </citation>
    <scope>NUCLEOTIDE SEQUENCE [LARGE SCALE GENOMIC DNA]</scope>
    <source>
        <strain evidence="4 5">OT19</strain>
        <plasmid evidence="4 5">plas1</plasmid>
    </source>
</reference>
<evidence type="ECO:0000259" key="3">
    <source>
        <dbReference type="SMART" id="SM00903"/>
    </source>
</evidence>
<dbReference type="InterPro" id="IPR002563">
    <property type="entry name" value="Flavin_Rdtase-like_dom"/>
</dbReference>
<dbReference type="InterPro" id="IPR036390">
    <property type="entry name" value="WH_DNA-bd_sf"/>
</dbReference>
<evidence type="ECO:0000313" key="4">
    <source>
        <dbReference type="EMBL" id="QNE07081.1"/>
    </source>
</evidence>
<sequence>MRGGRHLPRGERQTVIDSKLLRDALGSFATGVTIVTTSHDGRNIGLTANSFNSVSLDPPLVLWSLAKKSSNIEAFMSVDAFAVHILGADQESLSNRFATPGIDKFEGMKFKKSEGGVPLLQDCAARFECRTAYRYDGGDHIIFVGEVLDLEQSEKEPLLFHRGKYARKTFPGGGGQNRRDLNYLIARAYFMLTDDVRLEASGLGLSQVDHYALSVLMQGGAATVEEVNSILEASGWQWTEDDIQRLVTDGHIELAKDARIALTKAGRETMIGLFAKAKAMEADAQKAFSAEQLDRLRSLLSQLLETLDQHRDNRSVQHLEVMNALQADQDN</sequence>
<evidence type="ECO:0000256" key="2">
    <source>
        <dbReference type="ARBA" id="ARBA00023002"/>
    </source>
</evidence>
<gene>
    <name evidence="4" type="ORF">H4O24_18835</name>
</gene>
<keyword evidence="2" id="KW-0560">Oxidoreductase</keyword>
<accession>A0A7G6VZB6</accession>
<geneLocation type="plasmid" evidence="4 5">
    <name>plas1</name>
</geneLocation>
<name>A0A7G6VZB6_9SPHN</name>
<dbReference type="Gene3D" id="1.10.10.10">
    <property type="entry name" value="Winged helix-like DNA-binding domain superfamily/Winged helix DNA-binding domain"/>
    <property type="match status" value="1"/>
</dbReference>
<dbReference type="PANTHER" id="PTHR30466:SF11">
    <property type="entry name" value="FLAVIN-DEPENDENT MONOOXYGENASE, REDUCTASE SUBUNIT HSAB"/>
    <property type="match status" value="1"/>
</dbReference>
<dbReference type="SMART" id="SM00903">
    <property type="entry name" value="Flavin_Reduct"/>
    <property type="match status" value="1"/>
</dbReference>
<dbReference type="PANTHER" id="PTHR30466">
    <property type="entry name" value="FLAVIN REDUCTASE"/>
    <property type="match status" value="1"/>
</dbReference>
<comment type="similarity">
    <text evidence="1">Belongs to the non-flavoprotein flavin reductase family.</text>
</comment>
<dbReference type="Proteomes" id="UP000515297">
    <property type="component" value="Plasmid plas1"/>
</dbReference>
<keyword evidence="4" id="KW-0614">Plasmid</keyword>